<evidence type="ECO:0000256" key="2">
    <source>
        <dbReference type="ARBA" id="ARBA00022679"/>
    </source>
</evidence>
<dbReference type="EMBL" id="MNVM01000006">
    <property type="protein sequence ID" value="OIO29989.1"/>
    <property type="molecule type" value="Genomic_DNA"/>
</dbReference>
<accession>A0A1J4V5C9</accession>
<name>A0A1J4V5C9_9BACT</name>
<dbReference type="InterPro" id="IPR007184">
    <property type="entry name" value="Mannoside_phosphorylase"/>
</dbReference>
<dbReference type="GO" id="GO:0016757">
    <property type="term" value="F:glycosyltransferase activity"/>
    <property type="evidence" value="ECO:0007669"/>
    <property type="project" value="UniProtKB-KW"/>
</dbReference>
<evidence type="ECO:0008006" key="6">
    <source>
        <dbReference type="Google" id="ProtNLM"/>
    </source>
</evidence>
<dbReference type="Gene3D" id="2.115.10.20">
    <property type="entry name" value="Glycosyl hydrolase domain, family 43"/>
    <property type="match status" value="1"/>
</dbReference>
<dbReference type="CDD" id="cd18614">
    <property type="entry name" value="GH130"/>
    <property type="match status" value="1"/>
</dbReference>
<evidence type="ECO:0000313" key="4">
    <source>
        <dbReference type="EMBL" id="OIO29989.1"/>
    </source>
</evidence>
<dbReference type="PIRSF" id="PIRSF016202">
    <property type="entry name" value="PH1107"/>
    <property type="match status" value="1"/>
</dbReference>
<gene>
    <name evidence="4" type="ORF">AUJ22_00385</name>
</gene>
<comment type="caution">
    <text evidence="4">The sequence shown here is derived from an EMBL/GenBank/DDBJ whole genome shotgun (WGS) entry which is preliminary data.</text>
</comment>
<evidence type="ECO:0000256" key="3">
    <source>
        <dbReference type="ARBA" id="ARBA00024356"/>
    </source>
</evidence>
<keyword evidence="2" id="KW-0808">Transferase</keyword>
<keyword evidence="1" id="KW-0328">Glycosyltransferase</keyword>
<reference evidence="4 5" key="1">
    <citation type="journal article" date="2016" name="Environ. Microbiol.">
        <title>Genomic resolution of a cold subsurface aquifer community provides metabolic insights for novel microbes adapted to high CO concentrations.</title>
        <authorList>
            <person name="Probst A.J."/>
            <person name="Castelle C.J."/>
            <person name="Singh A."/>
            <person name="Brown C.T."/>
            <person name="Anantharaman K."/>
            <person name="Sharon I."/>
            <person name="Hug L.A."/>
            <person name="Burstein D."/>
            <person name="Emerson J.B."/>
            <person name="Thomas B.C."/>
            <person name="Banfield J.F."/>
        </authorList>
    </citation>
    <scope>NUCLEOTIDE SEQUENCE [LARGE SCALE GENOMIC DNA]</scope>
    <source>
        <strain evidence="4">CG1_02_31_12</strain>
    </source>
</reference>
<dbReference type="PANTHER" id="PTHR34106:SF5">
    <property type="entry name" value="GLYCOSIDASE"/>
    <property type="match status" value="1"/>
</dbReference>
<dbReference type="SUPFAM" id="SSF75005">
    <property type="entry name" value="Arabinanase/levansucrase/invertase"/>
    <property type="match status" value="1"/>
</dbReference>
<evidence type="ECO:0000313" key="5">
    <source>
        <dbReference type="Proteomes" id="UP000185769"/>
    </source>
</evidence>
<dbReference type="PANTHER" id="PTHR34106">
    <property type="entry name" value="GLYCOSIDASE"/>
    <property type="match status" value="1"/>
</dbReference>
<dbReference type="AlphaFoldDB" id="A0A1J4V5C9"/>
<dbReference type="Proteomes" id="UP000185769">
    <property type="component" value="Unassembled WGS sequence"/>
</dbReference>
<comment type="similarity">
    <text evidence="3">Belongs to the glycosyl hydrolase 130 family.</text>
</comment>
<sequence length="384" mass="43977">MIKKIKKQIKKNIVKKITKKFVVKKTTKKKVLKIVKNGIRKIIKKKSKILQLERSSLNPIIEPRLYSWESKATFNPAAFISDGKIHLIYRAIGDNDVSVFGYASSLDGYNFRDRPTHSIYHKFGKFIKLDDPIDYVSGGGWNGGCEDPRVTLIDYTVYMLYTAFDGWGSLRIALTSIKLDDFKKKKWNWEKPILISPPGEIHKNWVLFPEKINGKFAILHSISPEILIDYIEDFKEFDDTKFINSLHSSSPSWKSSWDNMVRGVGPTPIKTEAGWLVLYHAMDKKDPDRYKLGAMILDFNDPTRILYKSKNPILEPDEYYENEGFKAGVIYSCGAVVKDGELFVYYGGADSVVCVASVDLSSLIEDLKKNKIVKLKKKKLLKLE</sequence>
<evidence type="ECO:0000256" key="1">
    <source>
        <dbReference type="ARBA" id="ARBA00022676"/>
    </source>
</evidence>
<organism evidence="4 5">
    <name type="scientific">Candidatus Nomurabacteria bacterium CG1_02_31_12</name>
    <dbReference type="NCBI Taxonomy" id="1805280"/>
    <lineage>
        <taxon>Bacteria</taxon>
        <taxon>Candidatus Nomuraibacteriota</taxon>
    </lineage>
</organism>
<dbReference type="STRING" id="1805280.AUJ22_00385"/>
<dbReference type="Pfam" id="PF04041">
    <property type="entry name" value="Glyco_hydro_130"/>
    <property type="match status" value="1"/>
</dbReference>
<dbReference type="InterPro" id="IPR023296">
    <property type="entry name" value="Glyco_hydro_beta-prop_sf"/>
</dbReference>
<proteinExistence type="inferred from homology"/>
<protein>
    <recommendedName>
        <fullName evidence="6">Glycosidase</fullName>
    </recommendedName>
</protein>